<dbReference type="Pfam" id="PF00646">
    <property type="entry name" value="F-box"/>
    <property type="match status" value="1"/>
</dbReference>
<protein>
    <recommendedName>
        <fullName evidence="1">F-box domain-containing protein</fullName>
    </recommendedName>
</protein>
<reference evidence="2 3" key="1">
    <citation type="submission" date="2019-07" db="EMBL/GenBank/DDBJ databases">
        <title>De Novo Assembly of kiwifruit Actinidia rufa.</title>
        <authorList>
            <person name="Sugita-Konishi S."/>
            <person name="Sato K."/>
            <person name="Mori E."/>
            <person name="Abe Y."/>
            <person name="Kisaki G."/>
            <person name="Hamano K."/>
            <person name="Suezawa K."/>
            <person name="Otani M."/>
            <person name="Fukuda T."/>
            <person name="Manabe T."/>
            <person name="Gomi K."/>
            <person name="Tabuchi M."/>
            <person name="Akimitsu K."/>
            <person name="Kataoka I."/>
        </authorList>
    </citation>
    <scope>NUCLEOTIDE SEQUENCE [LARGE SCALE GENOMIC DNA]</scope>
    <source>
        <strain evidence="3">cv. Fuchu</strain>
    </source>
</reference>
<dbReference type="EMBL" id="BJWL01000003">
    <property type="protein sequence ID" value="GFY84403.1"/>
    <property type="molecule type" value="Genomic_DNA"/>
</dbReference>
<dbReference type="Gene3D" id="1.20.1280.50">
    <property type="match status" value="1"/>
</dbReference>
<name>A0A7J0ED52_9ERIC</name>
<dbReference type="InterPro" id="IPR001810">
    <property type="entry name" value="F-box_dom"/>
</dbReference>
<dbReference type="PANTHER" id="PTHR35546:SF115">
    <property type="entry name" value="F-BOX DOMAIN-CONTAINING PROTEIN"/>
    <property type="match status" value="1"/>
</dbReference>
<organism evidence="2 3">
    <name type="scientific">Actinidia rufa</name>
    <dbReference type="NCBI Taxonomy" id="165716"/>
    <lineage>
        <taxon>Eukaryota</taxon>
        <taxon>Viridiplantae</taxon>
        <taxon>Streptophyta</taxon>
        <taxon>Embryophyta</taxon>
        <taxon>Tracheophyta</taxon>
        <taxon>Spermatophyta</taxon>
        <taxon>Magnoliopsida</taxon>
        <taxon>eudicotyledons</taxon>
        <taxon>Gunneridae</taxon>
        <taxon>Pentapetalae</taxon>
        <taxon>asterids</taxon>
        <taxon>Ericales</taxon>
        <taxon>Actinidiaceae</taxon>
        <taxon>Actinidia</taxon>
    </lineage>
</organism>
<keyword evidence="3" id="KW-1185">Reference proteome</keyword>
<comment type="caution">
    <text evidence="2">The sequence shown here is derived from an EMBL/GenBank/DDBJ whole genome shotgun (WGS) entry which is preliminary data.</text>
</comment>
<dbReference type="CDD" id="cd22157">
    <property type="entry name" value="F-box_AtFBW1-like"/>
    <property type="match status" value="1"/>
</dbReference>
<dbReference type="OrthoDB" id="605328at2759"/>
<dbReference type="AlphaFoldDB" id="A0A7J0ED52"/>
<evidence type="ECO:0000259" key="1">
    <source>
        <dbReference type="Pfam" id="PF00646"/>
    </source>
</evidence>
<evidence type="ECO:0000313" key="2">
    <source>
        <dbReference type="EMBL" id="GFY84403.1"/>
    </source>
</evidence>
<evidence type="ECO:0000313" key="3">
    <source>
        <dbReference type="Proteomes" id="UP000585474"/>
    </source>
</evidence>
<dbReference type="InterPro" id="IPR055290">
    <property type="entry name" value="At3g26010-like"/>
</dbReference>
<dbReference type="SUPFAM" id="SSF81383">
    <property type="entry name" value="F-box domain"/>
    <property type="match status" value="1"/>
</dbReference>
<accession>A0A7J0ED52</accession>
<dbReference type="Proteomes" id="UP000585474">
    <property type="component" value="Unassembled WGS sequence"/>
</dbReference>
<feature type="domain" description="F-box" evidence="1">
    <location>
        <begin position="34"/>
        <end position="65"/>
    </location>
</feature>
<dbReference type="PANTHER" id="PTHR35546">
    <property type="entry name" value="F-BOX PROTEIN INTERACTION DOMAIN PROTEIN-RELATED"/>
    <property type="match status" value="1"/>
</dbReference>
<gene>
    <name evidence="2" type="ORF">Acr_03g0011770</name>
</gene>
<sequence length="380" mass="43554">MLALGASRSLQVSVASSMSEYPSSADKVADNDGLLIEILTRLPARSLMRFKSVSKHWLYLITDQFFVLRRNPDSSDVSGLLLHASCTSIAPELDFIPLINEGNPTDDARSGSLTFFSRMLPELLYTGSEGLSIAFDPSRSPHYKVVCVRTTWTRVSRVSPFQSMCYYRMEIYSSETGSWRASGEPFTIENDNNSMQFHAGVYWNGAINWFSTWGDSLYFNVDEERLGTMPMLPVPEGNWYEREFRHYGESRGHLHLVEIYGPVTRFNVYEMERDYSGWFVKYRVDLDGVGIAFPEMMERRSGDEENYSFTILSLVRLEKDQSFLVLHTPGKVIHYSIGDGSFRKICDVAPEYFDNQGVIGVSLRYFWFHSYDYIESIACI</sequence>
<dbReference type="InterPro" id="IPR036047">
    <property type="entry name" value="F-box-like_dom_sf"/>
</dbReference>
<proteinExistence type="predicted"/>